<comment type="caution">
    <text evidence="6">The sequence shown here is derived from an EMBL/GenBank/DDBJ whole genome shotgun (WGS) entry which is preliminary data.</text>
</comment>
<evidence type="ECO:0000313" key="6">
    <source>
        <dbReference type="EMBL" id="MDM7889226.1"/>
    </source>
</evidence>
<feature type="domain" description="Nudix hydrolase" evidence="5">
    <location>
        <begin position="1"/>
        <end position="129"/>
    </location>
</feature>
<dbReference type="SUPFAM" id="SSF55811">
    <property type="entry name" value="Nudix"/>
    <property type="match status" value="1"/>
</dbReference>
<dbReference type="Gene3D" id="3.90.79.10">
    <property type="entry name" value="Nucleoside Triphosphate Pyrophosphohydrolase"/>
    <property type="match status" value="1"/>
</dbReference>
<sequence>MRIRSAAVVVLDERVLVIRRVKDGRSYSVLPGGGVEEGENLREACRRELLEETGLVGTVGDLLDIPLAHDVPVVYFVVRVTSTELSLGGPELHRASEDNEYDPTWIAASSLDDERLVPDEARRAVHLALSARRPPPRPPR</sequence>
<reference evidence="6 7" key="1">
    <citation type="submission" date="2023-06" db="EMBL/GenBank/DDBJ databases">
        <authorList>
            <person name="Feng G."/>
            <person name="Li J."/>
            <person name="Zhu H."/>
        </authorList>
    </citation>
    <scope>NUCLEOTIDE SEQUENCE [LARGE SCALE GENOMIC DNA]</scope>
    <source>
        <strain evidence="6 7">RHCJP20</strain>
    </source>
</reference>
<name>A0ABT7TI02_9MICO</name>
<dbReference type="PROSITE" id="PS51462">
    <property type="entry name" value="NUDIX"/>
    <property type="match status" value="1"/>
</dbReference>
<dbReference type="PROSITE" id="PS00893">
    <property type="entry name" value="NUDIX_BOX"/>
    <property type="match status" value="1"/>
</dbReference>
<evidence type="ECO:0000256" key="2">
    <source>
        <dbReference type="ARBA" id="ARBA00005582"/>
    </source>
</evidence>
<dbReference type="PANTHER" id="PTHR43046:SF14">
    <property type="entry name" value="MUTT_NUDIX FAMILY PROTEIN"/>
    <property type="match status" value="1"/>
</dbReference>
<dbReference type="PRINTS" id="PR00502">
    <property type="entry name" value="NUDIXFAMILY"/>
</dbReference>
<dbReference type="InterPro" id="IPR020476">
    <property type="entry name" value="Nudix_hydrolase"/>
</dbReference>
<dbReference type="Pfam" id="PF00293">
    <property type="entry name" value="NUDIX"/>
    <property type="match status" value="1"/>
</dbReference>
<comment type="similarity">
    <text evidence="2 4">Belongs to the Nudix hydrolase family.</text>
</comment>
<organism evidence="6 7">
    <name type="scientific">Curtobacterium subtropicum</name>
    <dbReference type="NCBI Taxonomy" id="3055138"/>
    <lineage>
        <taxon>Bacteria</taxon>
        <taxon>Bacillati</taxon>
        <taxon>Actinomycetota</taxon>
        <taxon>Actinomycetes</taxon>
        <taxon>Micrococcales</taxon>
        <taxon>Microbacteriaceae</taxon>
        <taxon>Curtobacterium</taxon>
    </lineage>
</organism>
<evidence type="ECO:0000256" key="1">
    <source>
        <dbReference type="ARBA" id="ARBA00001946"/>
    </source>
</evidence>
<comment type="cofactor">
    <cofactor evidence="1">
        <name>Mg(2+)</name>
        <dbReference type="ChEBI" id="CHEBI:18420"/>
    </cofactor>
</comment>
<evidence type="ECO:0000256" key="3">
    <source>
        <dbReference type="ARBA" id="ARBA00022801"/>
    </source>
</evidence>
<evidence type="ECO:0000256" key="4">
    <source>
        <dbReference type="RuleBase" id="RU003476"/>
    </source>
</evidence>
<dbReference type="EMBL" id="JAUCMM010000008">
    <property type="protein sequence ID" value="MDM7889226.1"/>
    <property type="molecule type" value="Genomic_DNA"/>
</dbReference>
<evidence type="ECO:0000259" key="5">
    <source>
        <dbReference type="PROSITE" id="PS51462"/>
    </source>
</evidence>
<evidence type="ECO:0000313" key="7">
    <source>
        <dbReference type="Proteomes" id="UP001235720"/>
    </source>
</evidence>
<keyword evidence="3 4" id="KW-0378">Hydrolase</keyword>
<proteinExistence type="inferred from homology"/>
<dbReference type="InterPro" id="IPR015797">
    <property type="entry name" value="NUDIX_hydrolase-like_dom_sf"/>
</dbReference>
<accession>A0ABT7TI02</accession>
<dbReference type="InterPro" id="IPR000086">
    <property type="entry name" value="NUDIX_hydrolase_dom"/>
</dbReference>
<protein>
    <submittedName>
        <fullName evidence="6">NUDIX domain-containing protein</fullName>
    </submittedName>
</protein>
<dbReference type="InterPro" id="IPR020084">
    <property type="entry name" value="NUDIX_hydrolase_CS"/>
</dbReference>
<keyword evidence="7" id="KW-1185">Reference proteome</keyword>
<dbReference type="PANTHER" id="PTHR43046">
    <property type="entry name" value="GDP-MANNOSE MANNOSYL HYDROLASE"/>
    <property type="match status" value="1"/>
</dbReference>
<gene>
    <name evidence="6" type="ORF">QUG98_12280</name>
</gene>
<dbReference type="Proteomes" id="UP001235720">
    <property type="component" value="Unassembled WGS sequence"/>
</dbReference>
<dbReference type="RefSeq" id="WP_289470793.1">
    <property type="nucleotide sequence ID" value="NZ_JAUCMM010000008.1"/>
</dbReference>